<comment type="caution">
    <text evidence="3">The sequence shown here is derived from an EMBL/GenBank/DDBJ whole genome shotgun (WGS) entry which is preliminary data.</text>
</comment>
<keyword evidence="1" id="KW-1133">Transmembrane helix</keyword>
<evidence type="ECO:0000313" key="4">
    <source>
        <dbReference type="Proteomes" id="UP000054815"/>
    </source>
</evidence>
<sequence length="134" mass="15155">MDTLSDGWILIWLVLNSLITYCLLLCMIRRIEACSTDDEEDLKKPVTNVVSENGQTEGSALYEEDDEEKPIWISMTVPAIRETPTSGLDVEYTAEMKYRVNEKGVVVCRPKLKKTVNVPDLRMNAVELSVMKIG</sequence>
<reference evidence="3 4" key="1">
    <citation type="submission" date="2015-01" db="EMBL/GenBank/DDBJ databases">
        <title>Evolution of Trichinella species and genotypes.</title>
        <authorList>
            <person name="Korhonen P.K."/>
            <person name="Edoardo P."/>
            <person name="Giuseppe L.R."/>
            <person name="Gasser R.B."/>
        </authorList>
    </citation>
    <scope>NUCLEOTIDE SEQUENCE [LARGE SCALE GENOMIC DNA]</scope>
    <source>
        <strain evidence="3">ISS141</strain>
    </source>
</reference>
<keyword evidence="1" id="KW-0472">Membrane</keyword>
<accession>A0A0V0YC31</accession>
<keyword evidence="1" id="KW-0812">Transmembrane</keyword>
<evidence type="ECO:0000313" key="3">
    <source>
        <dbReference type="EMBL" id="KRX97786.1"/>
    </source>
</evidence>
<evidence type="ECO:0008006" key="5">
    <source>
        <dbReference type="Google" id="ProtNLM"/>
    </source>
</evidence>
<name>A0A0V0YC31_TRIPS</name>
<dbReference type="EMBL" id="JYDU01000081">
    <property type="protein sequence ID" value="KRX93872.1"/>
    <property type="molecule type" value="Genomic_DNA"/>
</dbReference>
<dbReference type="EMBL" id="JYDU01000027">
    <property type="protein sequence ID" value="KRX97786.1"/>
    <property type="molecule type" value="Genomic_DNA"/>
</dbReference>
<organism evidence="3 4">
    <name type="scientific">Trichinella pseudospiralis</name>
    <name type="common">Parasitic roundworm</name>
    <dbReference type="NCBI Taxonomy" id="6337"/>
    <lineage>
        <taxon>Eukaryota</taxon>
        <taxon>Metazoa</taxon>
        <taxon>Ecdysozoa</taxon>
        <taxon>Nematoda</taxon>
        <taxon>Enoplea</taxon>
        <taxon>Dorylaimia</taxon>
        <taxon>Trichinellida</taxon>
        <taxon>Trichinellidae</taxon>
        <taxon>Trichinella</taxon>
    </lineage>
</organism>
<feature type="transmembrane region" description="Helical" evidence="1">
    <location>
        <begin position="6"/>
        <end position="28"/>
    </location>
</feature>
<evidence type="ECO:0000313" key="2">
    <source>
        <dbReference type="EMBL" id="KRX93872.1"/>
    </source>
</evidence>
<evidence type="ECO:0000256" key="1">
    <source>
        <dbReference type="SAM" id="Phobius"/>
    </source>
</evidence>
<dbReference type="AlphaFoldDB" id="A0A0V0YC31"/>
<gene>
    <name evidence="3" type="ORF">T4E_11311</name>
    <name evidence="2" type="ORF">T4E_5853</name>
</gene>
<protein>
    <recommendedName>
        <fullName evidence="5">Transmembrane protein</fullName>
    </recommendedName>
</protein>
<dbReference type="Proteomes" id="UP000054815">
    <property type="component" value="Unassembled WGS sequence"/>
</dbReference>
<proteinExistence type="predicted"/>